<dbReference type="AlphaFoldDB" id="A0A7J5Q276"/>
<reference evidence="2 3" key="1">
    <citation type="journal article" date="2019" name="Nat. Med.">
        <title>A library of human gut bacterial isolates paired with longitudinal multiomics data enables mechanistic microbiome research.</title>
        <authorList>
            <person name="Poyet M."/>
            <person name="Groussin M."/>
            <person name="Gibbons S.M."/>
            <person name="Avila-Pacheco J."/>
            <person name="Jiang X."/>
            <person name="Kearney S.M."/>
            <person name="Perrotta A.R."/>
            <person name="Berdy B."/>
            <person name="Zhao S."/>
            <person name="Lieberman T.D."/>
            <person name="Swanson P.K."/>
            <person name="Smith M."/>
            <person name="Roesemann S."/>
            <person name="Alexander J.E."/>
            <person name="Rich S.A."/>
            <person name="Livny J."/>
            <person name="Vlamakis H."/>
            <person name="Clish C."/>
            <person name="Bullock K."/>
            <person name="Deik A."/>
            <person name="Scott J."/>
            <person name="Pierce K.A."/>
            <person name="Xavier R.J."/>
            <person name="Alm E.J."/>
        </authorList>
    </citation>
    <scope>NUCLEOTIDE SEQUENCE [LARGE SCALE GENOMIC DNA]</scope>
    <source>
        <strain evidence="2 3">BIOML-A58</strain>
    </source>
</reference>
<dbReference type="Proteomes" id="UP000434604">
    <property type="component" value="Unassembled WGS sequence"/>
</dbReference>
<evidence type="ECO:0008006" key="4">
    <source>
        <dbReference type="Google" id="ProtNLM"/>
    </source>
</evidence>
<protein>
    <recommendedName>
        <fullName evidence="4">DZANK-type domain-containing protein</fullName>
    </recommendedName>
</protein>
<accession>A0A7J5Q276</accession>
<evidence type="ECO:0000313" key="2">
    <source>
        <dbReference type="EMBL" id="KAB6149569.1"/>
    </source>
</evidence>
<keyword evidence="1" id="KW-0812">Transmembrane</keyword>
<sequence length="106" mass="11462">MEERKCPECGKEIGEVSTCPECGCPLSANSSDTSTNNEEEPLLIECKACKKMISRDATNCPNCGHQTEVGAKKEWDDSLSNVVIGIVGIIIGIIVYIIAKSNLHSY</sequence>
<dbReference type="EMBL" id="WDED01000003">
    <property type="protein sequence ID" value="KAB6149569.1"/>
    <property type="molecule type" value="Genomic_DNA"/>
</dbReference>
<evidence type="ECO:0000313" key="3">
    <source>
        <dbReference type="Proteomes" id="UP000434604"/>
    </source>
</evidence>
<proteinExistence type="predicted"/>
<keyword evidence="1" id="KW-1133">Transmembrane helix</keyword>
<name>A0A7J5Q276_9BACE</name>
<comment type="caution">
    <text evidence="2">The sequence shown here is derived from an EMBL/GenBank/DDBJ whole genome shotgun (WGS) entry which is preliminary data.</text>
</comment>
<evidence type="ECO:0000256" key="1">
    <source>
        <dbReference type="SAM" id="Phobius"/>
    </source>
</evidence>
<dbReference type="RefSeq" id="WP_151934170.1">
    <property type="nucleotide sequence ID" value="NZ_WDED01000003.1"/>
</dbReference>
<gene>
    <name evidence="2" type="ORF">GA398_02445</name>
</gene>
<organism evidence="2 3">
    <name type="scientific">Bacteroides xylanisolvens</name>
    <dbReference type="NCBI Taxonomy" id="371601"/>
    <lineage>
        <taxon>Bacteria</taxon>
        <taxon>Pseudomonadati</taxon>
        <taxon>Bacteroidota</taxon>
        <taxon>Bacteroidia</taxon>
        <taxon>Bacteroidales</taxon>
        <taxon>Bacteroidaceae</taxon>
        <taxon>Bacteroides</taxon>
    </lineage>
</organism>
<feature type="transmembrane region" description="Helical" evidence="1">
    <location>
        <begin position="79"/>
        <end position="99"/>
    </location>
</feature>
<keyword evidence="1" id="KW-0472">Membrane</keyword>